<dbReference type="AlphaFoldDB" id="A0A7S4E2G8"/>
<evidence type="ECO:0000256" key="1">
    <source>
        <dbReference type="SAM" id="SignalP"/>
    </source>
</evidence>
<evidence type="ECO:0000313" key="3">
    <source>
        <dbReference type="EMBL" id="CAE0686094.1"/>
    </source>
</evidence>
<feature type="domain" description="ShKT" evidence="2">
    <location>
        <begin position="19"/>
        <end position="54"/>
    </location>
</feature>
<sequence length="295" mass="33021">MRTTAVVALALCVTANPRCANQHPECDNWAKQGECVKNPSYMDKSCAAACGVDCTKAKDCFGFEIDLYGDEMTDHDRDTFANNLRINQHQPPTVPQFTELGHKLVRIPEPLRSRLFQHRQLMLDRDLLRREGCTRGYLNNCGRHPTLTMPLDRDLTREINRATASVLEDWIGREKWGSLVHTSTYGIRRYTNGSTLQAHVDVVATHAVSAILNVGQDVDSDWPLQIMGHDGTAHSVVMAPGDMVLYESAKAIHARMIPLNGTSYDNVFVHFRPSKGWERFVDVPNGGVVADHVEL</sequence>
<dbReference type="Proteomes" id="UP000789595">
    <property type="component" value="Unassembled WGS sequence"/>
</dbReference>
<proteinExistence type="predicted"/>
<dbReference type="Pfam" id="PF01549">
    <property type="entry name" value="ShK"/>
    <property type="match status" value="1"/>
</dbReference>
<feature type="chain" id="PRO_5035593952" description="ShKT domain-containing protein" evidence="1">
    <location>
        <begin position="21"/>
        <end position="295"/>
    </location>
</feature>
<gene>
    <name evidence="3" type="ORF">PCAL00307_LOCUS1528</name>
    <name evidence="4" type="ORF">PECAL_2P26070</name>
</gene>
<keyword evidence="1" id="KW-0732">Signal</keyword>
<evidence type="ECO:0000313" key="5">
    <source>
        <dbReference type="Proteomes" id="UP000789595"/>
    </source>
</evidence>
<dbReference type="PROSITE" id="PS51670">
    <property type="entry name" value="SHKT"/>
    <property type="match status" value="1"/>
</dbReference>
<evidence type="ECO:0000313" key="4">
    <source>
        <dbReference type="EMBL" id="CAH0369484.1"/>
    </source>
</evidence>
<reference evidence="3" key="1">
    <citation type="submission" date="2021-01" db="EMBL/GenBank/DDBJ databases">
        <authorList>
            <person name="Corre E."/>
            <person name="Pelletier E."/>
            <person name="Niang G."/>
            <person name="Scheremetjew M."/>
            <person name="Finn R."/>
            <person name="Kale V."/>
            <person name="Holt S."/>
            <person name="Cochrane G."/>
            <person name="Meng A."/>
            <person name="Brown T."/>
            <person name="Cohen L."/>
        </authorList>
    </citation>
    <scope>NUCLEOTIDE SEQUENCE</scope>
    <source>
        <strain evidence="3">CCMP1756</strain>
    </source>
</reference>
<dbReference type="InterPro" id="IPR003582">
    <property type="entry name" value="ShKT_dom"/>
</dbReference>
<dbReference type="EMBL" id="CAKKNE010000002">
    <property type="protein sequence ID" value="CAH0369484.1"/>
    <property type="molecule type" value="Genomic_DNA"/>
</dbReference>
<evidence type="ECO:0000259" key="2">
    <source>
        <dbReference type="PROSITE" id="PS51670"/>
    </source>
</evidence>
<accession>A0A7S4E2G8</accession>
<dbReference type="OrthoDB" id="194358at2759"/>
<organism evidence="3">
    <name type="scientific">Pelagomonas calceolata</name>
    <dbReference type="NCBI Taxonomy" id="35677"/>
    <lineage>
        <taxon>Eukaryota</taxon>
        <taxon>Sar</taxon>
        <taxon>Stramenopiles</taxon>
        <taxon>Ochrophyta</taxon>
        <taxon>Pelagophyceae</taxon>
        <taxon>Pelagomonadales</taxon>
        <taxon>Pelagomonadaceae</taxon>
        <taxon>Pelagomonas</taxon>
    </lineage>
</organism>
<dbReference type="SMART" id="SM00254">
    <property type="entry name" value="ShKT"/>
    <property type="match status" value="1"/>
</dbReference>
<dbReference type="EMBL" id="HBIW01001774">
    <property type="protein sequence ID" value="CAE0686094.1"/>
    <property type="molecule type" value="Transcribed_RNA"/>
</dbReference>
<reference evidence="4" key="2">
    <citation type="submission" date="2021-11" db="EMBL/GenBank/DDBJ databases">
        <authorList>
            <consortium name="Genoscope - CEA"/>
            <person name="William W."/>
        </authorList>
    </citation>
    <scope>NUCLEOTIDE SEQUENCE</scope>
</reference>
<name>A0A7S4E2G8_9STRA</name>
<feature type="signal peptide" evidence="1">
    <location>
        <begin position="1"/>
        <end position="20"/>
    </location>
</feature>
<keyword evidence="5" id="KW-1185">Reference proteome</keyword>
<protein>
    <recommendedName>
        <fullName evidence="2">ShKT domain-containing protein</fullName>
    </recommendedName>
</protein>